<dbReference type="PROSITE" id="PS50231">
    <property type="entry name" value="RICIN_B_LECTIN"/>
    <property type="match status" value="1"/>
</dbReference>
<gene>
    <name evidence="1" type="ORF">HYH03_009510</name>
</gene>
<dbReference type="AlphaFoldDB" id="A0A835XYJ0"/>
<evidence type="ECO:0000313" key="1">
    <source>
        <dbReference type="EMBL" id="KAG2492270.1"/>
    </source>
</evidence>
<dbReference type="SUPFAM" id="SSF50370">
    <property type="entry name" value="Ricin B-like lectins"/>
    <property type="match status" value="1"/>
</dbReference>
<dbReference type="EMBL" id="JAEHOE010000046">
    <property type="protein sequence ID" value="KAG2492270.1"/>
    <property type="molecule type" value="Genomic_DNA"/>
</dbReference>
<dbReference type="Proteomes" id="UP000612055">
    <property type="component" value="Unassembled WGS sequence"/>
</dbReference>
<comment type="caution">
    <text evidence="1">The sequence shown here is derived from an EMBL/GenBank/DDBJ whole genome shotgun (WGS) entry which is preliminary data.</text>
</comment>
<keyword evidence="2" id="KW-1185">Reference proteome</keyword>
<accession>A0A835XYJ0</accession>
<dbReference type="InterPro" id="IPR035992">
    <property type="entry name" value="Ricin_B-like_lectins"/>
</dbReference>
<name>A0A835XYJ0_9CHLO</name>
<proteinExistence type="predicted"/>
<organism evidence="1 2">
    <name type="scientific">Edaphochlamys debaryana</name>
    <dbReference type="NCBI Taxonomy" id="47281"/>
    <lineage>
        <taxon>Eukaryota</taxon>
        <taxon>Viridiplantae</taxon>
        <taxon>Chlorophyta</taxon>
        <taxon>core chlorophytes</taxon>
        <taxon>Chlorophyceae</taxon>
        <taxon>CS clade</taxon>
        <taxon>Chlamydomonadales</taxon>
        <taxon>Chlamydomonadales incertae sedis</taxon>
        <taxon>Edaphochlamys</taxon>
    </lineage>
</organism>
<reference evidence="1" key="1">
    <citation type="journal article" date="2020" name="bioRxiv">
        <title>Comparative genomics of Chlamydomonas.</title>
        <authorList>
            <person name="Craig R.J."/>
            <person name="Hasan A.R."/>
            <person name="Ness R.W."/>
            <person name="Keightley P.D."/>
        </authorList>
    </citation>
    <scope>NUCLEOTIDE SEQUENCE</scope>
    <source>
        <strain evidence="1">CCAP 11/70</strain>
    </source>
</reference>
<sequence length="372" mass="39627">MAAPRQTVMRLLPDGSVAEYVWTSQIAQYDEKMYQYAFYAARGGGWVRDNGVLVMKNAFNDTVWASTGEKWSTCDSFSAGSLPPAVSNNTACYCNCPSGTINVWRNNAGQGQSCSQEGTTTPAPSDELQCLNLGTFTLFSKTHDPRQGEPAVIGVSSDLVPGAPLSLELYEDIAADVTGFQLETLPMATKFSQYLAWSDMVLATHQLRIVGWGGLCVGLKGAAAVEGTPVVAVACDDNDATQAWAIVGMANEILMWQLNTTFDWPHCISAASSAPNAGSLLETRCAMFFNQQDLGQSVGSAGSGGGAVKEAELNSLRRSALEKKATAGANMDPMPLEPVDSVLGVLKDPPVWTYDPSEVDLAVADHEDDMDA</sequence>
<protein>
    <submittedName>
        <fullName evidence="1">Uncharacterized protein</fullName>
    </submittedName>
</protein>
<evidence type="ECO:0000313" key="2">
    <source>
        <dbReference type="Proteomes" id="UP000612055"/>
    </source>
</evidence>